<accession>A0A9W9F1L0</accession>
<evidence type="ECO:0000313" key="2">
    <source>
        <dbReference type="EMBL" id="KAJ5091988.1"/>
    </source>
</evidence>
<dbReference type="InterPro" id="IPR036291">
    <property type="entry name" value="NAD(P)-bd_dom_sf"/>
</dbReference>
<dbReference type="GeneID" id="81396554"/>
<dbReference type="Proteomes" id="UP001141434">
    <property type="component" value="Unassembled WGS sequence"/>
</dbReference>
<dbReference type="Gene3D" id="3.40.50.720">
    <property type="entry name" value="NAD(P)-binding Rossmann-like Domain"/>
    <property type="match status" value="1"/>
</dbReference>
<keyword evidence="3" id="KW-1185">Reference proteome</keyword>
<dbReference type="SUPFAM" id="SSF51735">
    <property type="entry name" value="NAD(P)-binding Rossmann-fold domains"/>
    <property type="match status" value="1"/>
</dbReference>
<name>A0A9W9F1L0_9EURO</name>
<reference evidence="2" key="1">
    <citation type="submission" date="2022-11" db="EMBL/GenBank/DDBJ databases">
        <authorList>
            <person name="Petersen C."/>
        </authorList>
    </citation>
    <scope>NUCLEOTIDE SEQUENCE</scope>
    <source>
        <strain evidence="2">IBT 34128</strain>
    </source>
</reference>
<dbReference type="RefSeq" id="XP_056510185.1">
    <property type="nucleotide sequence ID" value="XM_056657385.1"/>
</dbReference>
<dbReference type="PANTHER" id="PTHR43355:SF2">
    <property type="entry name" value="FLAVIN REDUCTASE (NADPH)"/>
    <property type="match status" value="1"/>
</dbReference>
<dbReference type="EMBL" id="JAPMSZ010000009">
    <property type="protein sequence ID" value="KAJ5091988.1"/>
    <property type="molecule type" value="Genomic_DNA"/>
</dbReference>
<dbReference type="GO" id="GO:0042602">
    <property type="term" value="F:riboflavin reductase (NADPH) activity"/>
    <property type="evidence" value="ECO:0007669"/>
    <property type="project" value="TreeGrafter"/>
</dbReference>
<dbReference type="AlphaFoldDB" id="A0A9W9F1L0"/>
<evidence type="ECO:0000313" key="3">
    <source>
        <dbReference type="Proteomes" id="UP001141434"/>
    </source>
</evidence>
<gene>
    <name evidence="2" type="ORF">NUU61_006858</name>
</gene>
<dbReference type="GO" id="GO:0004074">
    <property type="term" value="F:biliverdin reductase [NAD(P)H] activity"/>
    <property type="evidence" value="ECO:0007669"/>
    <property type="project" value="TreeGrafter"/>
</dbReference>
<dbReference type="InterPro" id="IPR051606">
    <property type="entry name" value="Polyketide_Oxido-like"/>
</dbReference>
<evidence type="ECO:0000256" key="1">
    <source>
        <dbReference type="ARBA" id="ARBA00038376"/>
    </source>
</evidence>
<dbReference type="OrthoDB" id="63935at2759"/>
<sequence length="267" mass="29072">MQTTTAFLGATGGCVNSCLAHSLQNGFYAVALARTPSKLTSMLLSQGLVKETLDRQLRIIQGDATDPAAIKATLLNTTTTSDGTPELVSSIISGIGGLPTVRKMRIEFDHPHICEETTQALLTALREIYAEYPSLPETQSKPLLTVISGMGIEPNNRDDVPWLIRWPFHALLHIPHADKWRMEEILAEKEPRSLFTGVVVVRPGSLLTGDHTIKSGKGLETVRVGTGSGTPVVGYTISRADVGEWVFREIMVEGGQKWIDEKVSLTN</sequence>
<comment type="caution">
    <text evidence="2">The sequence shown here is derived from an EMBL/GenBank/DDBJ whole genome shotgun (WGS) entry which is preliminary data.</text>
</comment>
<evidence type="ECO:0008006" key="4">
    <source>
        <dbReference type="Google" id="ProtNLM"/>
    </source>
</evidence>
<reference evidence="2" key="2">
    <citation type="journal article" date="2023" name="IMA Fungus">
        <title>Comparative genomic study of the Penicillium genus elucidates a diverse pangenome and 15 lateral gene transfer events.</title>
        <authorList>
            <person name="Petersen C."/>
            <person name="Sorensen T."/>
            <person name="Nielsen M.R."/>
            <person name="Sondergaard T.E."/>
            <person name="Sorensen J.L."/>
            <person name="Fitzpatrick D.A."/>
            <person name="Frisvad J.C."/>
            <person name="Nielsen K.L."/>
        </authorList>
    </citation>
    <scope>NUCLEOTIDE SEQUENCE</scope>
    <source>
        <strain evidence="2">IBT 34128</strain>
    </source>
</reference>
<comment type="similarity">
    <text evidence="1">Belongs to the avfA family.</text>
</comment>
<proteinExistence type="inferred from homology"/>
<dbReference type="PANTHER" id="PTHR43355">
    <property type="entry name" value="FLAVIN REDUCTASE (NADPH)"/>
    <property type="match status" value="1"/>
</dbReference>
<organism evidence="2 3">
    <name type="scientific">Penicillium alfredii</name>
    <dbReference type="NCBI Taxonomy" id="1506179"/>
    <lineage>
        <taxon>Eukaryota</taxon>
        <taxon>Fungi</taxon>
        <taxon>Dikarya</taxon>
        <taxon>Ascomycota</taxon>
        <taxon>Pezizomycotina</taxon>
        <taxon>Eurotiomycetes</taxon>
        <taxon>Eurotiomycetidae</taxon>
        <taxon>Eurotiales</taxon>
        <taxon>Aspergillaceae</taxon>
        <taxon>Penicillium</taxon>
    </lineage>
</organism>
<protein>
    <recommendedName>
        <fullName evidence="4">NAD(P)-binding domain-containing protein</fullName>
    </recommendedName>
</protein>